<dbReference type="InterPro" id="IPR001789">
    <property type="entry name" value="Sig_transdc_resp-reg_receiver"/>
</dbReference>
<dbReference type="SUPFAM" id="SSF55874">
    <property type="entry name" value="ATPase domain of HSP90 chaperone/DNA topoisomerase II/histidine kinase"/>
    <property type="match status" value="1"/>
</dbReference>
<evidence type="ECO:0000256" key="5">
    <source>
        <dbReference type="ARBA" id="ARBA00022777"/>
    </source>
</evidence>
<dbReference type="InterPro" id="IPR005467">
    <property type="entry name" value="His_kinase_dom"/>
</dbReference>
<protein>
    <recommendedName>
        <fullName evidence="2">histidine kinase</fullName>
        <ecNumber evidence="2">2.7.13.3</ecNumber>
    </recommendedName>
</protein>
<feature type="compositionally biased region" description="Acidic residues" evidence="10">
    <location>
        <begin position="1218"/>
        <end position="1237"/>
    </location>
</feature>
<evidence type="ECO:0000256" key="2">
    <source>
        <dbReference type="ARBA" id="ARBA00012438"/>
    </source>
</evidence>
<dbReference type="SMART" id="SM00448">
    <property type="entry name" value="REC"/>
    <property type="match status" value="1"/>
</dbReference>
<dbReference type="Pfam" id="PF01584">
    <property type="entry name" value="CheW"/>
    <property type="match status" value="1"/>
</dbReference>
<evidence type="ECO:0000256" key="6">
    <source>
        <dbReference type="ARBA" id="ARBA00023012"/>
    </source>
</evidence>
<dbReference type="Pfam" id="PF00072">
    <property type="entry name" value="Response_reg"/>
    <property type="match status" value="1"/>
</dbReference>
<dbReference type="InterPro" id="IPR002545">
    <property type="entry name" value="CheW-lke_dom"/>
</dbReference>
<dbReference type="SMART" id="SM01231">
    <property type="entry name" value="H-kinase_dim"/>
    <property type="match status" value="1"/>
</dbReference>
<dbReference type="SMART" id="SM00387">
    <property type="entry name" value="HATPase_c"/>
    <property type="match status" value="1"/>
</dbReference>
<feature type="domain" description="CheW-like" evidence="13">
    <location>
        <begin position="2024"/>
        <end position="2163"/>
    </location>
</feature>
<evidence type="ECO:0000256" key="7">
    <source>
        <dbReference type="PROSITE-ProRule" id="PRU00110"/>
    </source>
</evidence>
<feature type="modified residue" description="Phosphohistidine" evidence="7">
    <location>
        <position position="1539"/>
    </location>
</feature>
<evidence type="ECO:0000256" key="10">
    <source>
        <dbReference type="SAM" id="MobiDB-lite"/>
    </source>
</evidence>
<evidence type="ECO:0000259" key="13">
    <source>
        <dbReference type="PROSITE" id="PS50851"/>
    </source>
</evidence>
<feature type="domain" description="HPt" evidence="14">
    <location>
        <begin position="1333"/>
        <end position="1435"/>
    </location>
</feature>
<dbReference type="PRINTS" id="PR00344">
    <property type="entry name" value="BCTRLSENSOR"/>
</dbReference>
<keyword evidence="16" id="KW-1185">Reference proteome</keyword>
<dbReference type="SUPFAM" id="SSF47226">
    <property type="entry name" value="Histidine-containing phosphotransfer domain, HPT domain"/>
    <property type="match status" value="5"/>
</dbReference>
<dbReference type="CDD" id="cd00088">
    <property type="entry name" value="HPT"/>
    <property type="match status" value="2"/>
</dbReference>
<dbReference type="RefSeq" id="WP_315652067.1">
    <property type="nucleotide sequence ID" value="NZ_JAVXZY010000008.1"/>
</dbReference>
<feature type="domain" description="HPt" evidence="14">
    <location>
        <begin position="1492"/>
        <end position="1602"/>
    </location>
</feature>
<dbReference type="InterPro" id="IPR004358">
    <property type="entry name" value="Sig_transdc_His_kin-like_C"/>
</dbReference>
<dbReference type="InterPro" id="IPR003594">
    <property type="entry name" value="HATPase_dom"/>
</dbReference>
<comment type="catalytic activity">
    <reaction evidence="1">
        <text>ATP + protein L-histidine = ADP + protein N-phospho-L-histidine.</text>
        <dbReference type="EC" id="2.7.13.3"/>
    </reaction>
</comment>
<dbReference type="InterPro" id="IPR011006">
    <property type="entry name" value="CheY-like_superfamily"/>
</dbReference>
<dbReference type="PANTHER" id="PTHR43395">
    <property type="entry name" value="SENSOR HISTIDINE KINASE CHEA"/>
    <property type="match status" value="1"/>
</dbReference>
<dbReference type="InterPro" id="IPR004105">
    <property type="entry name" value="CheA-like_dim"/>
</dbReference>
<keyword evidence="4" id="KW-0808">Transferase</keyword>
<dbReference type="InterPro" id="IPR058661">
    <property type="entry name" value="FimL_2nd"/>
</dbReference>
<evidence type="ECO:0000256" key="1">
    <source>
        <dbReference type="ARBA" id="ARBA00000085"/>
    </source>
</evidence>
<feature type="domain" description="HPt" evidence="14">
    <location>
        <begin position="712"/>
        <end position="816"/>
    </location>
</feature>
<feature type="domain" description="Response regulatory" evidence="12">
    <location>
        <begin position="2192"/>
        <end position="2309"/>
    </location>
</feature>
<keyword evidence="6" id="KW-0902">Two-component regulatory system</keyword>
<keyword evidence="5" id="KW-0418">Kinase</keyword>
<feature type="modified residue" description="4-aspartylphosphate" evidence="8">
    <location>
        <position position="2242"/>
    </location>
</feature>
<evidence type="ECO:0000259" key="14">
    <source>
        <dbReference type="PROSITE" id="PS50894"/>
    </source>
</evidence>
<dbReference type="PANTHER" id="PTHR43395:SF8">
    <property type="entry name" value="HISTIDINE KINASE"/>
    <property type="match status" value="1"/>
</dbReference>
<feature type="modified residue" description="Phosphohistidine" evidence="7">
    <location>
        <position position="1379"/>
    </location>
</feature>
<dbReference type="PROSITE" id="PS50851">
    <property type="entry name" value="CHEW"/>
    <property type="match status" value="1"/>
</dbReference>
<dbReference type="Gene3D" id="2.30.30.40">
    <property type="entry name" value="SH3 Domains"/>
    <property type="match status" value="1"/>
</dbReference>
<dbReference type="InterPro" id="IPR036641">
    <property type="entry name" value="HPT_dom_sf"/>
</dbReference>
<dbReference type="Pfam" id="PF02518">
    <property type="entry name" value="HATPase_c"/>
    <property type="match status" value="1"/>
</dbReference>
<dbReference type="Gene3D" id="3.40.50.2300">
    <property type="match status" value="1"/>
</dbReference>
<evidence type="ECO:0000256" key="8">
    <source>
        <dbReference type="PROSITE-ProRule" id="PRU00169"/>
    </source>
</evidence>
<dbReference type="Proteomes" id="UP001246372">
    <property type="component" value="Unassembled WGS sequence"/>
</dbReference>
<gene>
    <name evidence="15" type="ORF">RQP53_18030</name>
</gene>
<evidence type="ECO:0000313" key="15">
    <source>
        <dbReference type="EMBL" id="MDT9001182.1"/>
    </source>
</evidence>
<feature type="domain" description="Histidine kinase" evidence="11">
    <location>
        <begin position="1824"/>
        <end position="2022"/>
    </location>
</feature>
<name>A0ABU3PFR7_9BURK</name>
<dbReference type="CDD" id="cd17546">
    <property type="entry name" value="REC_hyHK_CKI1_RcsC-like"/>
    <property type="match status" value="1"/>
</dbReference>
<dbReference type="Gene3D" id="1.20.120.160">
    <property type="entry name" value="HPT domain"/>
    <property type="match status" value="3"/>
</dbReference>
<evidence type="ECO:0000313" key="16">
    <source>
        <dbReference type="Proteomes" id="UP001246372"/>
    </source>
</evidence>
<dbReference type="SUPFAM" id="SSF52172">
    <property type="entry name" value="CheY-like"/>
    <property type="match status" value="1"/>
</dbReference>
<dbReference type="PROSITE" id="PS50894">
    <property type="entry name" value="HPT"/>
    <property type="match status" value="3"/>
</dbReference>
<sequence>MDSLRDSEFPPDLSPLAWVQEELRRSLESVHKTLRRFLRDNEARTTLMMGGDAAPPNQLLTSAAAQIHQVSGVLSVVGLTAGAAVLRATELAVNRMAEAPLTLDLRAVELVERAHFALLSLIARMLAGNKVSSLALFPTYRELQAYNHAERVHPADLWQHQFSWRELPDDPSARPVRIEVARSAFEAALLKQMREPSGDHARQLSDLCAGLGLSASTRGARTLWRLAAAQFQAQALGLLKPDAYVKRLGSRLLSQMRASAGGDNQVSERLAQDLLFFCAQSAAPLSGQDAARLQAVRISYGLGSESGGDYEDDSLGRIDPAWVSHAKRRVSAAKESWSSAAEGESQRLAGLDEQFAGVSESLARLFPGGEVLGDAMQRAVVATLRSGQPPSPNLAMEIATSLLYIEAALDDAVFDHPEQGARVRALALRVAAVARGEPPEELESWMEDLYRRVSDRQTLGSVVHELRSSLSEVERQVDEYFRDPRKREVLIPVPNQLATMRGVLGVLGLDQAAQACVRMRDELDDLANTEVDPERAVPRELFERLANNLGAMGFLIDMLSVQPQLAKRMFAFDDSTGVLASVLRRQRQATLITPAANSLLSQVQAAAQAVAEGDRPAEDLARDLEHLALQARAADEPSLVAAAQSAQRLLDAGLAEAAESVEPLAVPSELPADLIDDQARAQAAQPLNEFIAARSPAAAEVPPPSAPIPHEDESLDEEMLGIFIEEAAEVIATAREALAQLAEDASLQSELTTVRRAFHTLKGSSRMVGLGEFGEAAWACEQLYNTLLAEQRNADSLLLGFSGEALDELAAWAEEIDAQGRSSRSANSLRERADALRLQGQWQPSGEALPALAVPAEASAVEVAAEALPESIESIELPLAEASPASAADLAEFSELRELNAAEAQDHGEAAELPALEAEVHEPHELHEPAHATVPMALDGLSQEQQLASVDEPISLDLAADDGLGLPELDALAALNAESAEAHSAEALPSLTLDDVLDAPLEATHGDAPEAGIELGQDLAAMQDTLALPVQSQGDAEPVLDLNLDADSLPDFELPLGLSTEADDTFTATVKQEAQPQHDEMLPTLDLTLDEPVAADVAQSAGEAGVELDLDLAAPAAAALDDATLDLGLPDQLEPAEAPAAAPAADALLDLSLPDELLAVAAAEPVSEADAELLAALMEPAAPEPQDAAEAGEAAEAPAALVEVAPDSQAETLAETAPEAEPEALDEPVAEAEVEPATEELLATVPETQETQAPAASDDEVVAELPEAESVEALQHDAPADDVDAADAIAALAAEAAPAAPHLSLVSGGAEAPADALDDELDDSEESVKVIGPLRISISLFNIFLNEADELSRRLNVDLAEWALAPAEPVPAGSEALAHALAGNAATVGYEDLSELARALEHALGRAAQAVACSDEEARLFVQASEDIRRLLHQFAAGFLKPAEEGLKERLQAYEPAARRDLAADSEFEPSTPSGRIGNVSAEDAEFITGQPNRIDAELFPIFEEEGRELLQELHARLREWLASPGDHSRADACMRTLHTFKGGARLTGAMRIGEQAHMLESAIEAALASGRAHADDVLALQHRGDALDAAFEDLLASLRADAAAQAQVAAAVPLAPVVPVASVEPLHSASELPVEALAEPSADAIAEPIAEPDAAAPLEPAALAEAAPVVEVPARQIDWARFDGQLTELEPAAIVGAQSLVRVRGAVLERMAAQAGEVSIRRARLESEMAQMRNALSDLDDNLERLRSQLRELELQAEAQMGSRQEAAKATGRDFDPLEFDRYTRFQELTRMMAESVNDVATVQRSLQRNVQLGEDELAGQSRLTRDLQDDLLRTRMVEFDSLAERMHRVVRQAARECGKQAQLEIAGGHVELDRSVLERMIGSFEHLLRNSVIHGIEMPEVRVAQGKNAMGTIFVRLTQEGNEVLMHFSDDGAGLDLPRIRERAIAQGLVDKDAQLSEEQLTQLIFAPGFSTATTVTELAGRGVGMDVVRSEVNTLGGYVETKSVTGMGTSFELRVPLTTALTQVVLLRYGEQSVAVPAHLMDSVLRLPLAQLEKGYADGELKLGDHTLPLYWLGGLMHQGEGHDPRGQLHGRTASVVLVRSAQQRLALHVDEVIGKQEVVVKNLGPQLISVPGLAGISLLATGDVALIYNPVALANRYGEPAREAARHSIVAVKQAAAAVGKGDPQAPLILVVDDSLTVRRVTQRLLEREGYRVQLAKDGLDAMERLAGDELPAVVLSDIEMPRMDGFDLVRNLRADPRLTKLPVIMITSRIAQKHRDYAHELGVDDYLGKPYDEELLLGLIGRYTAAAVASA</sequence>
<feature type="coiled-coil region" evidence="9">
    <location>
        <begin position="1723"/>
        <end position="1764"/>
    </location>
</feature>
<keyword evidence="9" id="KW-0175">Coiled coil</keyword>
<dbReference type="SUPFAM" id="SSF50341">
    <property type="entry name" value="CheW-like"/>
    <property type="match status" value="1"/>
</dbReference>
<dbReference type="PROSITE" id="PS50110">
    <property type="entry name" value="RESPONSE_REGULATORY"/>
    <property type="match status" value="1"/>
</dbReference>
<dbReference type="InterPro" id="IPR036061">
    <property type="entry name" value="CheW-like_dom_sf"/>
</dbReference>
<dbReference type="PROSITE" id="PS50109">
    <property type="entry name" value="HIS_KIN"/>
    <property type="match status" value="1"/>
</dbReference>
<organism evidence="15 16">
    <name type="scientific">Roseateles aquae</name>
    <dbReference type="NCBI Taxonomy" id="3077235"/>
    <lineage>
        <taxon>Bacteria</taxon>
        <taxon>Pseudomonadati</taxon>
        <taxon>Pseudomonadota</taxon>
        <taxon>Betaproteobacteria</taxon>
        <taxon>Burkholderiales</taxon>
        <taxon>Sphaerotilaceae</taxon>
        <taxon>Roseateles</taxon>
    </lineage>
</organism>
<dbReference type="Pfam" id="PF01627">
    <property type="entry name" value="Hpt"/>
    <property type="match status" value="3"/>
</dbReference>
<evidence type="ECO:0000259" key="12">
    <source>
        <dbReference type="PROSITE" id="PS50110"/>
    </source>
</evidence>
<dbReference type="InterPro" id="IPR051315">
    <property type="entry name" value="Bact_Chemotaxis_CheA"/>
</dbReference>
<keyword evidence="3 8" id="KW-0597">Phosphoprotein</keyword>
<feature type="modified residue" description="Phosphohistidine" evidence="7">
    <location>
        <position position="759"/>
    </location>
</feature>
<dbReference type="Pfam" id="PF26379">
    <property type="entry name" value="FimL_2nd"/>
    <property type="match status" value="1"/>
</dbReference>
<evidence type="ECO:0000256" key="9">
    <source>
        <dbReference type="SAM" id="Coils"/>
    </source>
</evidence>
<evidence type="ECO:0000256" key="4">
    <source>
        <dbReference type="ARBA" id="ARBA00022679"/>
    </source>
</evidence>
<dbReference type="InterPro" id="IPR036890">
    <property type="entry name" value="HATPase_C_sf"/>
</dbReference>
<dbReference type="SMART" id="SM00073">
    <property type="entry name" value="HPT"/>
    <property type="match status" value="3"/>
</dbReference>
<evidence type="ECO:0000256" key="3">
    <source>
        <dbReference type="ARBA" id="ARBA00022553"/>
    </source>
</evidence>
<reference evidence="15" key="1">
    <citation type="submission" date="2023-09" db="EMBL/GenBank/DDBJ databases">
        <title>Paucibacter sp. APW11 Genome sequencing and assembly.</title>
        <authorList>
            <person name="Kim I."/>
        </authorList>
    </citation>
    <scope>NUCLEOTIDE SEQUENCE</scope>
    <source>
        <strain evidence="15">APW11</strain>
    </source>
</reference>
<accession>A0ABU3PFR7</accession>
<evidence type="ECO:0000259" key="11">
    <source>
        <dbReference type="PROSITE" id="PS50109"/>
    </source>
</evidence>
<comment type="caution">
    <text evidence="15">The sequence shown here is derived from an EMBL/GenBank/DDBJ whole genome shotgun (WGS) entry which is preliminary data.</text>
</comment>
<dbReference type="Gene3D" id="3.30.565.10">
    <property type="entry name" value="Histidine kinase-like ATPase, C-terminal domain"/>
    <property type="match status" value="1"/>
</dbReference>
<dbReference type="InterPro" id="IPR008207">
    <property type="entry name" value="Sig_transdc_His_kin_Hpt_dom"/>
</dbReference>
<feature type="region of interest" description="Disordered" evidence="10">
    <location>
        <begin position="1207"/>
        <end position="1237"/>
    </location>
</feature>
<proteinExistence type="predicted"/>
<feature type="compositionally biased region" description="Low complexity" evidence="10">
    <location>
        <begin position="1207"/>
        <end position="1217"/>
    </location>
</feature>
<dbReference type="EC" id="2.7.13.3" evidence="2"/>
<dbReference type="EMBL" id="JAVXZY010000008">
    <property type="protein sequence ID" value="MDT9001182.1"/>
    <property type="molecule type" value="Genomic_DNA"/>
</dbReference>
<dbReference type="SMART" id="SM00260">
    <property type="entry name" value="CheW"/>
    <property type="match status" value="1"/>
</dbReference>